<evidence type="ECO:0000256" key="2">
    <source>
        <dbReference type="ARBA" id="ARBA00011032"/>
    </source>
</evidence>
<dbReference type="InterPro" id="IPR036503">
    <property type="entry name" value="Ald_Fedxn_OxRdtase_N_sf"/>
</dbReference>
<dbReference type="Gene3D" id="3.60.9.10">
    <property type="entry name" value="Aldehyde ferredoxin oxidoreductase, N-terminal domain"/>
    <property type="match status" value="1"/>
</dbReference>
<evidence type="ECO:0000256" key="1">
    <source>
        <dbReference type="ARBA" id="ARBA00001966"/>
    </source>
</evidence>
<keyword evidence="5" id="KW-0560">Oxidoreductase</keyword>
<protein>
    <submittedName>
        <fullName evidence="10">Aldehyde ferredoxin oxidoreductase</fullName>
    </submittedName>
</protein>
<dbReference type="SUPFAM" id="SSF56228">
    <property type="entry name" value="Aldehyde ferredoxin oxidoreductase, N-terminal domain"/>
    <property type="match status" value="1"/>
</dbReference>
<dbReference type="PANTHER" id="PTHR30038:SF0">
    <property type="entry name" value="TUNGSTEN-CONTAINING ALDEHYDE FERREDOXIN OXIDOREDUCTASE"/>
    <property type="match status" value="1"/>
</dbReference>
<evidence type="ECO:0000256" key="6">
    <source>
        <dbReference type="ARBA" id="ARBA00023004"/>
    </source>
</evidence>
<dbReference type="GO" id="GO:0051539">
    <property type="term" value="F:4 iron, 4 sulfur cluster binding"/>
    <property type="evidence" value="ECO:0007669"/>
    <property type="project" value="UniProtKB-KW"/>
</dbReference>
<dbReference type="GO" id="GO:0046872">
    <property type="term" value="F:metal ion binding"/>
    <property type="evidence" value="ECO:0007669"/>
    <property type="project" value="UniProtKB-KW"/>
</dbReference>
<keyword evidence="6" id="KW-0408">Iron</keyword>
<evidence type="ECO:0000313" key="10">
    <source>
        <dbReference type="EMBL" id="TET13240.1"/>
    </source>
</evidence>
<evidence type="ECO:0000256" key="5">
    <source>
        <dbReference type="ARBA" id="ARBA00023002"/>
    </source>
</evidence>
<feature type="domain" description="Aldehyde ferredoxin oxidoreductase N-terminal" evidence="9">
    <location>
        <begin position="4"/>
        <end position="207"/>
    </location>
</feature>
<organism evidence="10 11">
    <name type="scientific">Aerophobetes bacterium</name>
    <dbReference type="NCBI Taxonomy" id="2030807"/>
    <lineage>
        <taxon>Bacteria</taxon>
        <taxon>Candidatus Aerophobota</taxon>
    </lineage>
</organism>
<comment type="cofactor">
    <cofactor evidence="8">
        <name>tungstopterin</name>
        <dbReference type="ChEBI" id="CHEBI:30402"/>
    </cofactor>
</comment>
<evidence type="ECO:0000313" key="11">
    <source>
        <dbReference type="Proteomes" id="UP000316360"/>
    </source>
</evidence>
<keyword evidence="4" id="KW-0479">Metal-binding</keyword>
<dbReference type="Proteomes" id="UP000316360">
    <property type="component" value="Unassembled WGS sequence"/>
</dbReference>
<comment type="cofactor">
    <cofactor evidence="1">
        <name>[4Fe-4S] cluster</name>
        <dbReference type="ChEBI" id="CHEBI:49883"/>
    </cofactor>
</comment>
<dbReference type="InterPro" id="IPR013985">
    <property type="entry name" value="Ald_Fedxn_OxRdtase_dom3"/>
</dbReference>
<dbReference type="Gene3D" id="1.10.599.10">
    <property type="entry name" value="Aldehyde Ferredoxin Oxidoreductase Protein, subunit A, domain 3"/>
    <property type="match status" value="1"/>
</dbReference>
<dbReference type="SMART" id="SM00790">
    <property type="entry name" value="AFOR_N"/>
    <property type="match status" value="1"/>
</dbReference>
<name>A0A523S5B1_UNCAE</name>
<keyword evidence="7" id="KW-0411">Iron-sulfur</keyword>
<evidence type="ECO:0000256" key="4">
    <source>
        <dbReference type="ARBA" id="ARBA00022723"/>
    </source>
</evidence>
<dbReference type="InterPro" id="IPR013983">
    <property type="entry name" value="Ald_Fedxn_OxRdtase_N"/>
</dbReference>
<dbReference type="InterPro" id="IPR036021">
    <property type="entry name" value="Tungsten_al_ferr_oxy-like_C"/>
</dbReference>
<keyword evidence="3" id="KW-0004">4Fe-4S</keyword>
<dbReference type="EMBL" id="SOKJ01000018">
    <property type="protein sequence ID" value="TET13240.1"/>
    <property type="molecule type" value="Genomic_DNA"/>
</dbReference>
<evidence type="ECO:0000259" key="9">
    <source>
        <dbReference type="SMART" id="SM00790"/>
    </source>
</evidence>
<evidence type="ECO:0000256" key="7">
    <source>
        <dbReference type="ARBA" id="ARBA00023014"/>
    </source>
</evidence>
<comment type="caution">
    <text evidence="10">The sequence shown here is derived from an EMBL/GenBank/DDBJ whole genome shotgun (WGS) entry which is preliminary data.</text>
</comment>
<dbReference type="Gene3D" id="1.10.569.10">
    <property type="entry name" value="Aldehyde Ferredoxin Oxidoreductase Protein, subunit A, domain 2"/>
    <property type="match status" value="1"/>
</dbReference>
<accession>A0A523S5B1</accession>
<dbReference type="SUPFAM" id="SSF48310">
    <property type="entry name" value="Aldehyde ferredoxin oxidoreductase, C-terminal domains"/>
    <property type="match status" value="1"/>
</dbReference>
<dbReference type="Pfam" id="PF01314">
    <property type="entry name" value="AFOR_C"/>
    <property type="match status" value="1"/>
</dbReference>
<evidence type="ECO:0000256" key="8">
    <source>
        <dbReference type="ARBA" id="ARBA00049934"/>
    </source>
</evidence>
<dbReference type="GO" id="GO:0009055">
    <property type="term" value="F:electron transfer activity"/>
    <property type="evidence" value="ECO:0007669"/>
    <property type="project" value="InterPro"/>
</dbReference>
<evidence type="ECO:0000256" key="3">
    <source>
        <dbReference type="ARBA" id="ARBA00022485"/>
    </source>
</evidence>
<dbReference type="InterPro" id="IPR051919">
    <property type="entry name" value="W-dependent_AOR"/>
</dbReference>
<proteinExistence type="inferred from homology"/>
<gene>
    <name evidence="10" type="ORF">E3J84_00315</name>
</gene>
<dbReference type="Pfam" id="PF02730">
    <property type="entry name" value="AFOR_N"/>
    <property type="match status" value="1"/>
</dbReference>
<reference evidence="10 11" key="1">
    <citation type="submission" date="2019-03" db="EMBL/GenBank/DDBJ databases">
        <title>Metabolic potential of uncultured bacteria and archaea associated with petroleum seepage in deep-sea sediments.</title>
        <authorList>
            <person name="Dong X."/>
            <person name="Hubert C."/>
        </authorList>
    </citation>
    <scope>NUCLEOTIDE SEQUENCE [LARGE SCALE GENOMIC DNA]</scope>
    <source>
        <strain evidence="10">E44_bin7</strain>
    </source>
</reference>
<dbReference type="GO" id="GO:0016625">
    <property type="term" value="F:oxidoreductase activity, acting on the aldehyde or oxo group of donors, iron-sulfur protein as acceptor"/>
    <property type="evidence" value="ECO:0007669"/>
    <property type="project" value="InterPro"/>
</dbReference>
<dbReference type="InterPro" id="IPR013984">
    <property type="entry name" value="Ald_Fedxn_OxRdtase_dom2"/>
</dbReference>
<dbReference type="AlphaFoldDB" id="A0A523S5B1"/>
<dbReference type="PANTHER" id="PTHR30038">
    <property type="entry name" value="ALDEHYDE FERREDOXIN OXIDOREDUCTASE"/>
    <property type="match status" value="1"/>
</dbReference>
<comment type="similarity">
    <text evidence="2">Belongs to the AOR/FOR family.</text>
</comment>
<sequence>MYGYHGKILKVDLTRRKIYQETFDEKFAKKYIGGVGFGFRWLYDTLPAKTDPLSPENKLIFATGPLCSISFLGSTGISVATKSPLTGLIADSDMRGRMGGALKATGYDALVLEGKSSESVYLQITEDSVDIVEAKDLWGKDIKETQEKILSKINDREAVVTSIGIAGENLVKYGNIASDLRNYAGRGGTGAVMGSKNLKAIVIRGKLRPRVADADKIRTLIKEVNHLIKTDGSCDTLSRYGTWNTTGPADFKGILPTKNFQKTTFEYIDKIDGDAMLNSISVGKRSCPGCAIGCRHVVKAEKPYSVFPDLEGPEYESVASLGPLLLNADPVVIAKANELCNLYGMDTISTGVIISYVMECVDRGVLAEDDLGFNLKWGEGEGILKTIEIIAHRQGIGDILAQGVKAASEKIGKGSENWAMHVKGLEVPMHDPRGKKGMGLAYATALKGADHESSMHDEAFEKENALPDLGLKEPMSRKQFDGKPFLVKTLQDYWGIMSDALPICKFPMIPPRPLTPARLVKLLNLVTGWNFTIEEFLQVGERTFNLGRLFDAREGISRSDDTLPRRFAEVLSEGGSAGENLDSDSLKTMLDEYYRLRGWDNEGRPYPETLKRLGLEVD</sequence>
<dbReference type="InterPro" id="IPR001203">
    <property type="entry name" value="OxRdtase_Ald_Fedxn_C"/>
</dbReference>